<dbReference type="InterPro" id="IPR019319">
    <property type="entry name" value="Plg-R(KT)"/>
</dbReference>
<proteinExistence type="predicted"/>
<accession>J9AA06</accession>
<comment type="caution">
    <text evidence="1">The sequence shown here is derived from an EMBL/GenBank/DDBJ whole genome shotgun (WGS) entry which is preliminary data.</text>
</comment>
<dbReference type="Pfam" id="PF10166">
    <property type="entry name" value="DUF2368"/>
    <property type="match status" value="1"/>
</dbReference>
<evidence type="ECO:0000313" key="2">
    <source>
        <dbReference type="Proteomes" id="UP000004810"/>
    </source>
</evidence>
<dbReference type="Proteomes" id="UP000004810">
    <property type="component" value="Unassembled WGS sequence"/>
</dbReference>
<protein>
    <submittedName>
        <fullName evidence="1">Uncharacterized protein</fullName>
    </submittedName>
</protein>
<organism evidence="1 2">
    <name type="scientific">Wuchereria bancrofti</name>
    <dbReference type="NCBI Taxonomy" id="6293"/>
    <lineage>
        <taxon>Eukaryota</taxon>
        <taxon>Metazoa</taxon>
        <taxon>Ecdysozoa</taxon>
        <taxon>Nematoda</taxon>
        <taxon>Chromadorea</taxon>
        <taxon>Rhabditida</taxon>
        <taxon>Spirurina</taxon>
        <taxon>Spiruromorpha</taxon>
        <taxon>Filarioidea</taxon>
        <taxon>Onchocercidae</taxon>
        <taxon>Wuchereria</taxon>
    </lineage>
</organism>
<gene>
    <name evidence="1" type="ORF">WUBG_18302</name>
</gene>
<sequence>MGTSWSSNAELQNYYEQQALEQVALQNVLLEHKRALELANTRKLISSEHMTALLVVSLMLISQKMKQSHLYILPVVPLVIGLFHNFDQQRDVTLDTIKEKAEKLRRENRHLFEPIGGPITLDELDRRINRAKYHKEKDPVKPINLFRM</sequence>
<reference evidence="2" key="1">
    <citation type="submission" date="2012-08" db="EMBL/GenBank/DDBJ databases">
        <title>The Genome Sequence of Wuchereria bancrofti.</title>
        <authorList>
            <person name="Nutman T.B."/>
            <person name="Fink D.L."/>
            <person name="Russ C."/>
            <person name="Young S."/>
            <person name="Zeng Q."/>
            <person name="Koehrsen M."/>
            <person name="Alvarado L."/>
            <person name="Berlin A."/>
            <person name="Chapman S.B."/>
            <person name="Chen Z."/>
            <person name="Freedman E."/>
            <person name="Gellesch M."/>
            <person name="Goldberg J."/>
            <person name="Griggs A."/>
            <person name="Gujja S."/>
            <person name="Heilman E.R."/>
            <person name="Heiman D."/>
            <person name="Hepburn T."/>
            <person name="Howarth C."/>
            <person name="Jen D."/>
            <person name="Larson L."/>
            <person name="Lewis B."/>
            <person name="Mehta T."/>
            <person name="Park D."/>
            <person name="Pearson M."/>
            <person name="Roberts A."/>
            <person name="Saif S."/>
            <person name="Shea T."/>
            <person name="Shenoy N."/>
            <person name="Sisk P."/>
            <person name="Stolte C."/>
            <person name="Sykes S."/>
            <person name="Walk T."/>
            <person name="White J."/>
            <person name="Yandava C."/>
            <person name="Haas B."/>
            <person name="Henn M.R."/>
            <person name="Nusbaum C."/>
            <person name="Birren B."/>
        </authorList>
    </citation>
    <scope>NUCLEOTIDE SEQUENCE [LARGE SCALE GENOMIC DNA]</scope>
    <source>
        <strain evidence="2">NA</strain>
    </source>
</reference>
<dbReference type="AlphaFoldDB" id="J9AA06"/>
<name>J9AA06_WUCBA</name>
<evidence type="ECO:0000313" key="1">
    <source>
        <dbReference type="EMBL" id="EJW70790.1"/>
    </source>
</evidence>
<dbReference type="PANTHER" id="PTHR13411">
    <property type="entry name" value="PLASMINOGEN RECEPTOR (KT)"/>
    <property type="match status" value="1"/>
</dbReference>
<dbReference type="PANTHER" id="PTHR13411:SF6">
    <property type="entry name" value="PLASMINOGEN RECEPTOR (KT)"/>
    <property type="match status" value="1"/>
</dbReference>
<dbReference type="EMBL" id="ADBV01020565">
    <property type="protein sequence ID" value="EJW70790.1"/>
    <property type="molecule type" value="Genomic_DNA"/>
</dbReference>
<dbReference type="GO" id="GO:0005886">
    <property type="term" value="C:plasma membrane"/>
    <property type="evidence" value="ECO:0007669"/>
    <property type="project" value="InterPro"/>
</dbReference>